<dbReference type="Proteomes" id="UP000654123">
    <property type="component" value="Unassembled WGS sequence"/>
</dbReference>
<evidence type="ECO:0000259" key="2">
    <source>
        <dbReference type="Pfam" id="PF00975"/>
    </source>
</evidence>
<dbReference type="Gene3D" id="3.40.50.1820">
    <property type="entry name" value="alpha/beta hydrolase"/>
    <property type="match status" value="1"/>
</dbReference>
<dbReference type="GO" id="GO:0016787">
    <property type="term" value="F:hydrolase activity"/>
    <property type="evidence" value="ECO:0007669"/>
    <property type="project" value="UniProtKB-KW"/>
</dbReference>
<feature type="domain" description="Thioesterase" evidence="2">
    <location>
        <begin position="19"/>
        <end position="233"/>
    </location>
</feature>
<dbReference type="RefSeq" id="WP_189532176.1">
    <property type="nucleotide sequence ID" value="NZ_BMSV01000003.1"/>
</dbReference>
<dbReference type="SUPFAM" id="SSF53474">
    <property type="entry name" value="alpha/beta-Hydrolases"/>
    <property type="match status" value="1"/>
</dbReference>
<dbReference type="InterPro" id="IPR029058">
    <property type="entry name" value="AB_hydrolase_fold"/>
</dbReference>
<dbReference type="PANTHER" id="PTHR11487:SF0">
    <property type="entry name" value="S-ACYL FATTY ACID SYNTHASE THIOESTERASE, MEDIUM CHAIN"/>
    <property type="match status" value="1"/>
</dbReference>
<dbReference type="Pfam" id="PF00975">
    <property type="entry name" value="Thioesterase"/>
    <property type="match status" value="1"/>
</dbReference>
<dbReference type="GO" id="GO:0008610">
    <property type="term" value="P:lipid biosynthetic process"/>
    <property type="evidence" value="ECO:0007669"/>
    <property type="project" value="TreeGrafter"/>
</dbReference>
<evidence type="ECO:0000313" key="4">
    <source>
        <dbReference type="Proteomes" id="UP000654123"/>
    </source>
</evidence>
<evidence type="ECO:0000256" key="1">
    <source>
        <dbReference type="ARBA" id="ARBA00007169"/>
    </source>
</evidence>
<gene>
    <name evidence="3" type="primary">rifR</name>
    <name evidence="3" type="ORF">GCM10010249_21110</name>
</gene>
<protein>
    <submittedName>
        <fullName evidence="3">Oleoyl-ACP hydrolase</fullName>
    </submittedName>
</protein>
<sequence>MTPASPLRCFLPRPNASVRLYCFPHAGGAASAFHGLAHRLPEWVELRAVQYPGRQDRYADPLPESVGALAEQVVRAVEAPFDRPTAFFGHSMGALVAFEAARRLRPRFPSPLTALFVSACKAPAERVPRGIGFGEDEVRAYLRDLGGEGARALEADEELWRLAYPVLSGDLRLIERYRYAAGAPLTCPLVAIGGEDDASVPPGDLAPWRDYAVGGAERHTLAGGHFYFDEALDPLVAVLTATLGQHARQPR</sequence>
<comment type="similarity">
    <text evidence="1">Belongs to the thioesterase family.</text>
</comment>
<dbReference type="AlphaFoldDB" id="A0A918EKW8"/>
<dbReference type="EMBL" id="BMSV01000003">
    <property type="protein sequence ID" value="GGQ02331.1"/>
    <property type="molecule type" value="Genomic_DNA"/>
</dbReference>
<dbReference type="InterPro" id="IPR001031">
    <property type="entry name" value="Thioesterase"/>
</dbReference>
<keyword evidence="4" id="KW-1185">Reference proteome</keyword>
<dbReference type="InterPro" id="IPR012223">
    <property type="entry name" value="TEII"/>
</dbReference>
<name>A0A918EKW8_9ACTN</name>
<reference evidence="3" key="1">
    <citation type="journal article" date="2014" name="Int. J. Syst. Evol. Microbiol.">
        <title>Complete genome sequence of Corynebacterium casei LMG S-19264T (=DSM 44701T), isolated from a smear-ripened cheese.</title>
        <authorList>
            <consortium name="US DOE Joint Genome Institute (JGI-PGF)"/>
            <person name="Walter F."/>
            <person name="Albersmeier A."/>
            <person name="Kalinowski J."/>
            <person name="Ruckert C."/>
        </authorList>
    </citation>
    <scope>NUCLEOTIDE SEQUENCE</scope>
    <source>
        <strain evidence="3">JCM 4335</strain>
    </source>
</reference>
<reference evidence="3" key="2">
    <citation type="submission" date="2020-09" db="EMBL/GenBank/DDBJ databases">
        <authorList>
            <person name="Sun Q."/>
            <person name="Ohkuma M."/>
        </authorList>
    </citation>
    <scope>NUCLEOTIDE SEQUENCE</scope>
    <source>
        <strain evidence="3">JCM 4335</strain>
    </source>
</reference>
<accession>A0A918EKW8</accession>
<evidence type="ECO:0000313" key="3">
    <source>
        <dbReference type="EMBL" id="GGQ02331.1"/>
    </source>
</evidence>
<organism evidence="3 4">
    <name type="scientific">Streptomyces roseolilacinus</name>
    <dbReference type="NCBI Taxonomy" id="66904"/>
    <lineage>
        <taxon>Bacteria</taxon>
        <taxon>Bacillati</taxon>
        <taxon>Actinomycetota</taxon>
        <taxon>Actinomycetes</taxon>
        <taxon>Kitasatosporales</taxon>
        <taxon>Streptomycetaceae</taxon>
        <taxon>Streptomyces</taxon>
    </lineage>
</organism>
<comment type="caution">
    <text evidence="3">The sequence shown here is derived from an EMBL/GenBank/DDBJ whole genome shotgun (WGS) entry which is preliminary data.</text>
</comment>
<dbReference type="PANTHER" id="PTHR11487">
    <property type="entry name" value="THIOESTERASE"/>
    <property type="match status" value="1"/>
</dbReference>
<proteinExistence type="inferred from homology"/>
<keyword evidence="3" id="KW-0378">Hydrolase</keyword>